<evidence type="ECO:0000256" key="1">
    <source>
        <dbReference type="ARBA" id="ARBA00004141"/>
    </source>
</evidence>
<keyword evidence="4" id="KW-0633">Potassium transport</keyword>
<feature type="transmembrane region" description="Helical" evidence="13">
    <location>
        <begin position="179"/>
        <end position="195"/>
    </location>
</feature>
<evidence type="ECO:0000256" key="12">
    <source>
        <dbReference type="ARBA" id="ARBA00034430"/>
    </source>
</evidence>
<evidence type="ECO:0000256" key="10">
    <source>
        <dbReference type="ARBA" id="ARBA00023136"/>
    </source>
</evidence>
<keyword evidence="5 13" id="KW-0812">Transmembrane</keyword>
<protein>
    <submittedName>
        <fullName evidence="14">DUF1211 domain-containing protein</fullName>
    </submittedName>
</protein>
<dbReference type="EMBL" id="CP033367">
    <property type="protein sequence ID" value="QKD02961.1"/>
    <property type="molecule type" value="Genomic_DNA"/>
</dbReference>
<gene>
    <name evidence="14" type="ORF">EB235_16825</name>
</gene>
<evidence type="ECO:0000256" key="5">
    <source>
        <dbReference type="ARBA" id="ARBA00022692"/>
    </source>
</evidence>
<comment type="subcellular location">
    <subcellularLocation>
        <location evidence="1">Membrane</location>
        <topology evidence="1">Multi-pass membrane protein</topology>
    </subcellularLocation>
</comment>
<dbReference type="PANTHER" id="PTHR31462">
    <property type="entry name" value="ENDOSOMAL/LYSOSOMAL POTASSIUM CHANNEL TMEM175"/>
    <property type="match status" value="1"/>
</dbReference>
<keyword evidence="7" id="KW-0630">Potassium</keyword>
<keyword evidence="8 13" id="KW-1133">Transmembrane helix</keyword>
<evidence type="ECO:0000313" key="14">
    <source>
        <dbReference type="EMBL" id="QKD02961.1"/>
    </source>
</evidence>
<name>A0A6M7WVD4_RHILI</name>
<dbReference type="Pfam" id="PF06736">
    <property type="entry name" value="TMEM175"/>
    <property type="match status" value="1"/>
</dbReference>
<feature type="transmembrane region" description="Helical" evidence="13">
    <location>
        <begin position="83"/>
        <end position="105"/>
    </location>
</feature>
<keyword evidence="10 13" id="KW-0472">Membrane</keyword>
<dbReference type="GO" id="GO:0015252">
    <property type="term" value="F:proton channel activity"/>
    <property type="evidence" value="ECO:0007669"/>
    <property type="project" value="InterPro"/>
</dbReference>
<evidence type="ECO:0000256" key="7">
    <source>
        <dbReference type="ARBA" id="ARBA00022958"/>
    </source>
</evidence>
<dbReference type="GO" id="GO:0016020">
    <property type="term" value="C:membrane"/>
    <property type="evidence" value="ECO:0007669"/>
    <property type="project" value="UniProtKB-SubCell"/>
</dbReference>
<evidence type="ECO:0000256" key="3">
    <source>
        <dbReference type="ARBA" id="ARBA00022448"/>
    </source>
</evidence>
<sequence>MPGPSHLPRNRLDALVDGILAITMTLLVFGLKLPDDIHGNLFGALGELRPKIVSWVVSFLILALCWQRHVIDFRQVGHVDGRLFRLVVLWLLVTSVVPFTTTLIGEHDELVQSHIVYAINITAIQLVAVLRDLHLRAHPDLFLDGKAEGHEVGWRPALIIGLSALASVGVAFWRPTEASLAYLLIWPLTLLANRLRPR</sequence>
<keyword evidence="3" id="KW-0813">Transport</keyword>
<dbReference type="GO" id="GO:0005267">
    <property type="term" value="F:potassium channel activity"/>
    <property type="evidence" value="ECO:0007669"/>
    <property type="project" value="UniProtKB-KW"/>
</dbReference>
<feature type="transmembrane region" description="Helical" evidence="13">
    <location>
        <begin position="12"/>
        <end position="32"/>
    </location>
</feature>
<evidence type="ECO:0000256" key="4">
    <source>
        <dbReference type="ARBA" id="ARBA00022538"/>
    </source>
</evidence>
<keyword evidence="6" id="KW-0631">Potassium channel</keyword>
<dbReference type="Proteomes" id="UP000503017">
    <property type="component" value="Chromosome"/>
</dbReference>
<evidence type="ECO:0000256" key="9">
    <source>
        <dbReference type="ARBA" id="ARBA00023065"/>
    </source>
</evidence>
<comment type="similarity">
    <text evidence="2">Belongs to the TMEM175 family.</text>
</comment>
<evidence type="ECO:0000313" key="15">
    <source>
        <dbReference type="Proteomes" id="UP000503017"/>
    </source>
</evidence>
<reference evidence="14 15" key="1">
    <citation type="submission" date="2018-10" db="EMBL/GenBank/DDBJ databases">
        <authorList>
            <person name="Perry B.J."/>
            <person name="Sullivan J.T."/>
            <person name="Murphy R.J.T."/>
            <person name="Ramsay J.P."/>
            <person name="Ronson C.W."/>
        </authorList>
    </citation>
    <scope>NUCLEOTIDE SEQUENCE [LARGE SCALE GENOMIC DNA]</scope>
    <source>
        <strain evidence="14 15">R88b</strain>
    </source>
</reference>
<evidence type="ECO:0000256" key="6">
    <source>
        <dbReference type="ARBA" id="ARBA00022826"/>
    </source>
</evidence>
<evidence type="ECO:0000256" key="11">
    <source>
        <dbReference type="ARBA" id="ARBA00023303"/>
    </source>
</evidence>
<dbReference type="PANTHER" id="PTHR31462:SF5">
    <property type="entry name" value="ENDOSOMAL_LYSOSOMAL PROTON CHANNEL TMEM175"/>
    <property type="match status" value="1"/>
</dbReference>
<keyword evidence="11" id="KW-0407">Ion channel</keyword>
<proteinExistence type="inferred from homology"/>
<comment type="catalytic activity">
    <reaction evidence="12">
        <text>K(+)(in) = K(+)(out)</text>
        <dbReference type="Rhea" id="RHEA:29463"/>
        <dbReference type="ChEBI" id="CHEBI:29103"/>
    </reaction>
</comment>
<feature type="transmembrane region" description="Helical" evidence="13">
    <location>
        <begin position="111"/>
        <end position="131"/>
    </location>
</feature>
<accession>A0A6M7WVD4</accession>
<dbReference type="InterPro" id="IPR010617">
    <property type="entry name" value="TMEM175-like"/>
</dbReference>
<organism evidence="14 15">
    <name type="scientific">Mesorhizobium loti R88b</name>
    <dbReference type="NCBI Taxonomy" id="935548"/>
    <lineage>
        <taxon>Bacteria</taxon>
        <taxon>Pseudomonadati</taxon>
        <taxon>Pseudomonadota</taxon>
        <taxon>Alphaproteobacteria</taxon>
        <taxon>Hyphomicrobiales</taxon>
        <taxon>Phyllobacteriaceae</taxon>
        <taxon>Mesorhizobium</taxon>
    </lineage>
</organism>
<keyword evidence="9" id="KW-0406">Ion transport</keyword>
<feature type="transmembrane region" description="Helical" evidence="13">
    <location>
        <begin position="152"/>
        <end position="173"/>
    </location>
</feature>
<evidence type="ECO:0000256" key="2">
    <source>
        <dbReference type="ARBA" id="ARBA00006920"/>
    </source>
</evidence>
<evidence type="ECO:0000256" key="13">
    <source>
        <dbReference type="SAM" id="Phobius"/>
    </source>
</evidence>
<dbReference type="RefSeq" id="WP_051429603.1">
    <property type="nucleotide sequence ID" value="NZ_CP033367.1"/>
</dbReference>
<feature type="transmembrane region" description="Helical" evidence="13">
    <location>
        <begin position="52"/>
        <end position="71"/>
    </location>
</feature>
<evidence type="ECO:0000256" key="8">
    <source>
        <dbReference type="ARBA" id="ARBA00022989"/>
    </source>
</evidence>
<dbReference type="AlphaFoldDB" id="A0A6M7WVD4"/>